<dbReference type="InterPro" id="IPR018511">
    <property type="entry name" value="Hemolysin-typ_Ca-bd_CS"/>
</dbReference>
<keyword evidence="3" id="KW-0964">Secreted</keyword>
<evidence type="ECO:0000256" key="7">
    <source>
        <dbReference type="ARBA" id="ARBA00023136"/>
    </source>
</evidence>
<dbReference type="PANTHER" id="PTHR38340">
    <property type="entry name" value="S-LAYER PROTEIN"/>
    <property type="match status" value="1"/>
</dbReference>
<dbReference type="Gene3D" id="2.150.10.10">
    <property type="entry name" value="Serralysin-like metalloprotease, C-terminal"/>
    <property type="match status" value="9"/>
</dbReference>
<comment type="subcellular location">
    <subcellularLocation>
        <location evidence="1">Membrane</location>
    </subcellularLocation>
    <subcellularLocation>
        <location evidence="2">Secreted</location>
    </subcellularLocation>
</comment>
<feature type="non-terminal residue" evidence="9">
    <location>
        <position position="936"/>
    </location>
</feature>
<feature type="region of interest" description="Disordered" evidence="8">
    <location>
        <begin position="60"/>
        <end position="82"/>
    </location>
</feature>
<dbReference type="PRINTS" id="PR00313">
    <property type="entry name" value="CABNDNGRPT"/>
</dbReference>
<dbReference type="InterPro" id="IPR001343">
    <property type="entry name" value="Hemolysn_Ca-bd"/>
</dbReference>
<keyword evidence="6" id="KW-0843">Virulence</keyword>
<dbReference type="InterPro" id="IPR011049">
    <property type="entry name" value="Serralysin-like_metalloprot_C"/>
</dbReference>
<evidence type="ECO:0000256" key="1">
    <source>
        <dbReference type="ARBA" id="ARBA00004370"/>
    </source>
</evidence>
<feature type="region of interest" description="Disordered" evidence="8">
    <location>
        <begin position="308"/>
        <end position="362"/>
    </location>
</feature>
<dbReference type="InterPro" id="IPR003995">
    <property type="entry name" value="RTX_toxin_determinant-A"/>
</dbReference>
<gene>
    <name evidence="9" type="ORF">ACFPMG_24825</name>
</gene>
<dbReference type="PROSITE" id="PS00330">
    <property type="entry name" value="HEMOLYSIN_CALCIUM"/>
    <property type="match status" value="7"/>
</dbReference>
<reference evidence="10" key="1">
    <citation type="journal article" date="2019" name="Int. J. Syst. Evol. Microbiol.">
        <title>The Global Catalogue of Microorganisms (GCM) 10K type strain sequencing project: providing services to taxonomists for standard genome sequencing and annotation.</title>
        <authorList>
            <consortium name="The Broad Institute Genomics Platform"/>
            <consortium name="The Broad Institute Genome Sequencing Center for Infectious Disease"/>
            <person name="Wu L."/>
            <person name="Ma J."/>
        </authorList>
    </citation>
    <scope>NUCLEOTIDE SEQUENCE [LARGE SCALE GENOMIC DNA]</scope>
    <source>
        <strain evidence="10">CCUG 58760</strain>
    </source>
</reference>
<keyword evidence="5" id="KW-0677">Repeat</keyword>
<keyword evidence="10" id="KW-1185">Reference proteome</keyword>
<dbReference type="Proteomes" id="UP001596166">
    <property type="component" value="Unassembled WGS sequence"/>
</dbReference>
<evidence type="ECO:0000313" key="10">
    <source>
        <dbReference type="Proteomes" id="UP001596166"/>
    </source>
</evidence>
<organism evidence="9 10">
    <name type="scientific">Azospirillum himalayense</name>
    <dbReference type="NCBI Taxonomy" id="654847"/>
    <lineage>
        <taxon>Bacteria</taxon>
        <taxon>Pseudomonadati</taxon>
        <taxon>Pseudomonadota</taxon>
        <taxon>Alphaproteobacteria</taxon>
        <taxon>Rhodospirillales</taxon>
        <taxon>Azospirillaceae</taxon>
        <taxon>Azospirillum</taxon>
    </lineage>
</organism>
<feature type="region of interest" description="Disordered" evidence="8">
    <location>
        <begin position="526"/>
        <end position="546"/>
    </location>
</feature>
<evidence type="ECO:0000256" key="6">
    <source>
        <dbReference type="ARBA" id="ARBA00023026"/>
    </source>
</evidence>
<dbReference type="InterPro" id="IPR028994">
    <property type="entry name" value="Integrin_alpha_N"/>
</dbReference>
<feature type="compositionally biased region" description="Low complexity" evidence="8">
    <location>
        <begin position="332"/>
        <end position="351"/>
    </location>
</feature>
<dbReference type="SUPFAM" id="SSF69318">
    <property type="entry name" value="Integrin alpha N-terminal domain"/>
    <property type="match status" value="1"/>
</dbReference>
<evidence type="ECO:0000313" key="9">
    <source>
        <dbReference type="EMBL" id="MFC5358217.1"/>
    </source>
</evidence>
<dbReference type="SUPFAM" id="SSF51120">
    <property type="entry name" value="beta-Roll"/>
    <property type="match status" value="5"/>
</dbReference>
<evidence type="ECO:0000256" key="5">
    <source>
        <dbReference type="ARBA" id="ARBA00022737"/>
    </source>
</evidence>
<evidence type="ECO:0000256" key="3">
    <source>
        <dbReference type="ARBA" id="ARBA00022525"/>
    </source>
</evidence>
<evidence type="ECO:0008006" key="11">
    <source>
        <dbReference type="Google" id="ProtNLM"/>
    </source>
</evidence>
<keyword evidence="4" id="KW-0800">Toxin</keyword>
<dbReference type="PANTHER" id="PTHR38340:SF1">
    <property type="entry name" value="S-LAYER PROTEIN"/>
    <property type="match status" value="1"/>
</dbReference>
<sequence length="936" mass="93621">MAVLNGTSGNDTLNGTAGDDTIWGDGGADILDGGDGSDRLNGGNGNDTLFGGAGNDSLFGSGDDDLMNGGPGDDTLSGSIGNDTLDAGGSGVDTFNYDVLRGYSIGGTTSFYPIDFDLPSLTVDKGGFGIDTLINNFGQNPDLDQITVIGTDQADRFTFDTKVPFFDVIGGAGNDTIIALGGVEGRVFYDSATQAVNVNLATGVATDGLGGTDTLVNIRRVRGSSFDDTLTGGDADEQFEGEGGNDTIIGGGGFDAVRYHRATSGIVANLATGVIQDGFGGTDLVSGIERVRGSNFADLIIGSDVDERLDGDGNGGVDGNDTLNGAGGNDTLNGDAGDDSLLGGDGNDTLNGGSGNDTLSGDAGDDFLVGGMGADLIDGGTGSDTAGYYNSGTGVTVDLTLTGPQISAGDAAGDILISIENLGGSQFDDHLTGNAGNNGLYGDGGNDTLDGGAGNDYLEGGWEADTLDGGDGTDSAGYYNSGSGVTVDLTLTGPQISAGDAAGDVLISIENLIGSQFDDRLTGDGQANYLEGSNGDDTLDGGAGNDTLRGGAGNDVLIGGAGTMDLADYQTSPNAVSVNLATGLVQDGWGGIDTLSGIERVRGSQYADTLVGGAGNDRFDPMGGNDTIDGGAGIDRVDYVSDIGPVHINLGTGQATDGTGGHDVLVSIENGSGSNYNDIIIGSTGRNTINGRGGADTLTGGGGDDFFVQSPQDPLGGIDLITDFNAGDSIYTDTLVLSGSVTAGNGTGVGLGDLQVSTANGVTTLYIGADSIPGADITVQLTGTFQSSDFKVSGSSISLGAGRWHGPDLTGDGTADVLLRDAASGQLVLWRMGNFTASGTLITAVAAPVWAVQGLGDFDGDGKTDILYRHTGSGDIGVWTMDGTTLKSAALVGSGLDPQWTPVSTGDFTGDGKTDILWRNTQTTAVGLWEMDGATL</sequence>
<accession>A0ABW0GDF2</accession>
<keyword evidence="7" id="KW-0472">Membrane</keyword>
<dbReference type="InterPro" id="IPR050557">
    <property type="entry name" value="RTX_toxin/Mannuronan_C5-epim"/>
</dbReference>
<dbReference type="EMBL" id="JBHSLC010000082">
    <property type="protein sequence ID" value="MFC5358217.1"/>
    <property type="molecule type" value="Genomic_DNA"/>
</dbReference>
<dbReference type="Pfam" id="PF00353">
    <property type="entry name" value="HemolysinCabind"/>
    <property type="match status" value="10"/>
</dbReference>
<protein>
    <recommendedName>
        <fullName evidence="11">Calcium-binding protein</fullName>
    </recommendedName>
</protein>
<evidence type="ECO:0000256" key="4">
    <source>
        <dbReference type="ARBA" id="ARBA00022656"/>
    </source>
</evidence>
<name>A0ABW0GDF2_9PROT</name>
<dbReference type="PRINTS" id="PR01488">
    <property type="entry name" value="RTXTOXINA"/>
</dbReference>
<evidence type="ECO:0000256" key="8">
    <source>
        <dbReference type="SAM" id="MobiDB-lite"/>
    </source>
</evidence>
<comment type="caution">
    <text evidence="9">The sequence shown here is derived from an EMBL/GenBank/DDBJ whole genome shotgun (WGS) entry which is preliminary data.</text>
</comment>
<evidence type="ECO:0000256" key="2">
    <source>
        <dbReference type="ARBA" id="ARBA00004613"/>
    </source>
</evidence>
<proteinExistence type="predicted"/>